<dbReference type="EC" id="5.4.99.12" evidence="4"/>
<dbReference type="PIRSF" id="PIRSF001430">
    <property type="entry name" value="tRNA_psdUrid_synth"/>
    <property type="match status" value="1"/>
</dbReference>
<evidence type="ECO:0000256" key="4">
    <source>
        <dbReference type="HAMAP-Rule" id="MF_00171"/>
    </source>
</evidence>
<dbReference type="PANTHER" id="PTHR11142">
    <property type="entry name" value="PSEUDOURIDYLATE SYNTHASE"/>
    <property type="match status" value="1"/>
</dbReference>
<dbReference type="PANTHER" id="PTHR11142:SF0">
    <property type="entry name" value="TRNA PSEUDOURIDINE SYNTHASE-LIKE 1"/>
    <property type="match status" value="1"/>
</dbReference>
<evidence type="ECO:0000256" key="5">
    <source>
        <dbReference type="PIRSR" id="PIRSR001430-1"/>
    </source>
</evidence>
<feature type="region of interest" description="Disordered" evidence="8">
    <location>
        <begin position="87"/>
        <end position="113"/>
    </location>
</feature>
<dbReference type="InterPro" id="IPR020097">
    <property type="entry name" value="PsdUridine_synth_TruA_a/b_dom"/>
</dbReference>
<comment type="caution">
    <text evidence="10">The sequence shown here is derived from an EMBL/GenBank/DDBJ whole genome shotgun (WGS) entry which is preliminary data.</text>
</comment>
<evidence type="ECO:0000313" key="10">
    <source>
        <dbReference type="EMBL" id="PWB98473.1"/>
    </source>
</evidence>
<dbReference type="Proteomes" id="UP000244978">
    <property type="component" value="Unassembled WGS sequence"/>
</dbReference>
<accession>A0A2U1T3Y1</accession>
<comment type="subunit">
    <text evidence="4">Homodimer.</text>
</comment>
<comment type="similarity">
    <text evidence="1 4 7">Belongs to the tRNA pseudouridine synthase TruA family.</text>
</comment>
<dbReference type="Gene3D" id="3.30.70.580">
    <property type="entry name" value="Pseudouridine synthase I, catalytic domain, N-terminal subdomain"/>
    <property type="match status" value="1"/>
</dbReference>
<dbReference type="SUPFAM" id="SSF55120">
    <property type="entry name" value="Pseudouridine synthase"/>
    <property type="match status" value="1"/>
</dbReference>
<sequence>MADEAEGHPSKGSFRIRLQIAYDGTDFSGWARQAEQRTVQGALESSLSVLMSRHGPAPRLVVAGRTDAGVHATGQVAHVDLTEEQLRSLTGPRRGAGHTAKHGRRKRPQEVDGPASLARRLNGIAGLDSDVVVLSSSLAPEGFDARFSPVWRRYEYRVGDLGALRNPLERHRTVWFPAELDIDAMNTAADELRGLHDWAAYCKPRDGATTVRTLQEFSWVRDQMTGVLIATVTADAFCHSMVRSLVGACVSVGQGTLSAERPGQIRDERLRGSEFKVMPAKGLTLVEVGYPPDEELAARAEQTRARREPLD</sequence>
<dbReference type="Gene3D" id="3.30.70.660">
    <property type="entry name" value="Pseudouridine synthase I, catalytic domain, C-terminal subdomain"/>
    <property type="match status" value="1"/>
</dbReference>
<feature type="active site" description="Nucleophile" evidence="4 5">
    <location>
        <position position="67"/>
    </location>
</feature>
<comment type="catalytic activity">
    <reaction evidence="4 7">
        <text>uridine(38/39/40) in tRNA = pseudouridine(38/39/40) in tRNA</text>
        <dbReference type="Rhea" id="RHEA:22376"/>
        <dbReference type="Rhea" id="RHEA-COMP:10085"/>
        <dbReference type="Rhea" id="RHEA-COMP:10087"/>
        <dbReference type="ChEBI" id="CHEBI:65314"/>
        <dbReference type="ChEBI" id="CHEBI:65315"/>
        <dbReference type="EC" id="5.4.99.12"/>
    </reaction>
</comment>
<dbReference type="InterPro" id="IPR020103">
    <property type="entry name" value="PsdUridine_synth_cat_dom_sf"/>
</dbReference>
<evidence type="ECO:0000256" key="7">
    <source>
        <dbReference type="RuleBase" id="RU003792"/>
    </source>
</evidence>
<feature type="domain" description="Pseudouridine synthase I TruA alpha/beta" evidence="9">
    <location>
        <begin position="188"/>
        <end position="291"/>
    </location>
</feature>
<organism evidence="10 11">
    <name type="scientific">Homoserinimonas hongtaonis</name>
    <dbReference type="NCBI Taxonomy" id="2079791"/>
    <lineage>
        <taxon>Bacteria</taxon>
        <taxon>Bacillati</taxon>
        <taxon>Actinomycetota</taxon>
        <taxon>Actinomycetes</taxon>
        <taxon>Micrococcales</taxon>
        <taxon>Microbacteriaceae</taxon>
        <taxon>Homoserinimonas</taxon>
    </lineage>
</organism>
<protein>
    <recommendedName>
        <fullName evidence="4">tRNA pseudouridine synthase A</fullName>
        <ecNumber evidence="4">5.4.99.12</ecNumber>
    </recommendedName>
    <alternativeName>
        <fullName evidence="4">tRNA pseudouridine(38-40) synthase</fullName>
    </alternativeName>
    <alternativeName>
        <fullName evidence="4">tRNA pseudouridylate synthase I</fullName>
    </alternativeName>
    <alternativeName>
        <fullName evidence="4">tRNA-uridine isomerase I</fullName>
    </alternativeName>
</protein>
<evidence type="ECO:0000256" key="3">
    <source>
        <dbReference type="ARBA" id="ARBA00023235"/>
    </source>
</evidence>
<dbReference type="HAMAP" id="MF_00171">
    <property type="entry name" value="TruA"/>
    <property type="match status" value="1"/>
</dbReference>
<evidence type="ECO:0000256" key="2">
    <source>
        <dbReference type="ARBA" id="ARBA00022694"/>
    </source>
</evidence>
<dbReference type="GO" id="GO:0003723">
    <property type="term" value="F:RNA binding"/>
    <property type="evidence" value="ECO:0007669"/>
    <property type="project" value="InterPro"/>
</dbReference>
<feature type="compositionally biased region" description="Basic residues" evidence="8">
    <location>
        <begin position="95"/>
        <end position="107"/>
    </location>
</feature>
<comment type="caution">
    <text evidence="4">Lacks conserved residue(s) required for the propagation of feature annotation.</text>
</comment>
<dbReference type="InterPro" id="IPR020095">
    <property type="entry name" value="PsdUridine_synth_TruA_C"/>
</dbReference>
<keyword evidence="3 4" id="KW-0413">Isomerase</keyword>
<gene>
    <name evidence="4" type="primary">truA</name>
    <name evidence="10" type="ORF">DF220_06035</name>
</gene>
<keyword evidence="2 4" id="KW-0819">tRNA processing</keyword>
<evidence type="ECO:0000259" key="9">
    <source>
        <dbReference type="Pfam" id="PF01416"/>
    </source>
</evidence>
<dbReference type="CDD" id="cd02570">
    <property type="entry name" value="PseudoU_synth_EcTruA"/>
    <property type="match status" value="1"/>
</dbReference>
<feature type="binding site" evidence="4 6">
    <location>
        <position position="154"/>
    </location>
    <ligand>
        <name>substrate</name>
    </ligand>
</feature>
<dbReference type="GO" id="GO:0160147">
    <property type="term" value="F:tRNA pseudouridine(38-40) synthase activity"/>
    <property type="evidence" value="ECO:0007669"/>
    <property type="project" value="UniProtKB-EC"/>
</dbReference>
<dbReference type="EMBL" id="QEEX01000001">
    <property type="protein sequence ID" value="PWB98473.1"/>
    <property type="molecule type" value="Genomic_DNA"/>
</dbReference>
<name>A0A2U1T3Y1_9MICO</name>
<evidence type="ECO:0000313" key="11">
    <source>
        <dbReference type="Proteomes" id="UP000244978"/>
    </source>
</evidence>
<comment type="function">
    <text evidence="4">Formation of pseudouridine at positions 38, 39 and 40 in the anticodon stem and loop of transfer RNAs.</text>
</comment>
<dbReference type="InterPro" id="IPR001406">
    <property type="entry name" value="PsdUridine_synth_TruA"/>
</dbReference>
<dbReference type="Pfam" id="PF01416">
    <property type="entry name" value="PseudoU_synth_1"/>
    <property type="match status" value="1"/>
</dbReference>
<reference evidence="11" key="1">
    <citation type="submission" date="2018-04" db="EMBL/GenBank/DDBJ databases">
        <authorList>
            <person name="Liu S."/>
            <person name="Wang Z."/>
            <person name="Li J."/>
        </authorList>
    </citation>
    <scope>NUCLEOTIDE SEQUENCE [LARGE SCALE GENOMIC DNA]</scope>
    <source>
        <strain evidence="11">S1194</strain>
    </source>
</reference>
<dbReference type="GO" id="GO:0031119">
    <property type="term" value="P:tRNA pseudouridine synthesis"/>
    <property type="evidence" value="ECO:0007669"/>
    <property type="project" value="UniProtKB-UniRule"/>
</dbReference>
<proteinExistence type="inferred from homology"/>
<keyword evidence="11" id="KW-1185">Reference proteome</keyword>
<dbReference type="InterPro" id="IPR020094">
    <property type="entry name" value="TruA/RsuA/RluB/E/F_N"/>
</dbReference>
<evidence type="ECO:0000256" key="8">
    <source>
        <dbReference type="SAM" id="MobiDB-lite"/>
    </source>
</evidence>
<evidence type="ECO:0000256" key="1">
    <source>
        <dbReference type="ARBA" id="ARBA00009375"/>
    </source>
</evidence>
<dbReference type="AlphaFoldDB" id="A0A2U1T3Y1"/>
<evidence type="ECO:0000256" key="6">
    <source>
        <dbReference type="PIRSR" id="PIRSR001430-2"/>
    </source>
</evidence>